<accession>A0A9J5Z0N4</accession>
<dbReference type="AlphaFoldDB" id="A0A9J5Z0N4"/>
<name>A0A9J5Z0N4_SOLCO</name>
<dbReference type="EMBL" id="JACXVP010000005">
    <property type="protein sequence ID" value="KAG5606491.1"/>
    <property type="molecule type" value="Genomic_DNA"/>
</dbReference>
<evidence type="ECO:0000313" key="1">
    <source>
        <dbReference type="EMBL" id="KAG5606491.1"/>
    </source>
</evidence>
<gene>
    <name evidence="1" type="ORF">H5410_027983</name>
</gene>
<proteinExistence type="predicted"/>
<reference evidence="1 2" key="1">
    <citation type="submission" date="2020-09" db="EMBL/GenBank/DDBJ databases">
        <title>De no assembly of potato wild relative species, Solanum commersonii.</title>
        <authorList>
            <person name="Cho K."/>
        </authorList>
    </citation>
    <scope>NUCLEOTIDE SEQUENCE [LARGE SCALE GENOMIC DNA]</scope>
    <source>
        <strain evidence="1">LZ3.2</strain>
        <tissue evidence="1">Leaf</tissue>
    </source>
</reference>
<keyword evidence="2" id="KW-1185">Reference proteome</keyword>
<dbReference type="OrthoDB" id="1305596at2759"/>
<evidence type="ECO:0000313" key="2">
    <source>
        <dbReference type="Proteomes" id="UP000824120"/>
    </source>
</evidence>
<protein>
    <submittedName>
        <fullName evidence="1">Uncharacterized protein</fullName>
    </submittedName>
</protein>
<sequence>MAKSMKYVTKQIPTHSLKFGPTYNIEFVKDLKLYMSAEAFELFKNSIFGPYLDIHTSNYHGQISK</sequence>
<dbReference type="Proteomes" id="UP000824120">
    <property type="component" value="Chromosome 5"/>
</dbReference>
<comment type="caution">
    <text evidence="1">The sequence shown here is derived from an EMBL/GenBank/DDBJ whole genome shotgun (WGS) entry which is preliminary data.</text>
</comment>
<organism evidence="1 2">
    <name type="scientific">Solanum commersonii</name>
    <name type="common">Commerson's wild potato</name>
    <name type="synonym">Commerson's nightshade</name>
    <dbReference type="NCBI Taxonomy" id="4109"/>
    <lineage>
        <taxon>Eukaryota</taxon>
        <taxon>Viridiplantae</taxon>
        <taxon>Streptophyta</taxon>
        <taxon>Embryophyta</taxon>
        <taxon>Tracheophyta</taxon>
        <taxon>Spermatophyta</taxon>
        <taxon>Magnoliopsida</taxon>
        <taxon>eudicotyledons</taxon>
        <taxon>Gunneridae</taxon>
        <taxon>Pentapetalae</taxon>
        <taxon>asterids</taxon>
        <taxon>lamiids</taxon>
        <taxon>Solanales</taxon>
        <taxon>Solanaceae</taxon>
        <taxon>Solanoideae</taxon>
        <taxon>Solaneae</taxon>
        <taxon>Solanum</taxon>
    </lineage>
</organism>